<keyword evidence="6 11" id="KW-0106">Calcium</keyword>
<dbReference type="SMART" id="SM00112">
    <property type="entry name" value="CA"/>
    <property type="match status" value="7"/>
</dbReference>
<evidence type="ECO:0000256" key="5">
    <source>
        <dbReference type="ARBA" id="ARBA00022737"/>
    </source>
</evidence>
<feature type="signal peptide" evidence="14">
    <location>
        <begin position="1"/>
        <end position="17"/>
    </location>
</feature>
<dbReference type="InterPro" id="IPR020894">
    <property type="entry name" value="Cadherin_CS"/>
</dbReference>
<feature type="compositionally biased region" description="Basic and acidic residues" evidence="12">
    <location>
        <begin position="840"/>
        <end position="851"/>
    </location>
</feature>
<dbReference type="GO" id="GO:0007156">
    <property type="term" value="P:homophilic cell adhesion via plasma membrane adhesion molecules"/>
    <property type="evidence" value="ECO:0007669"/>
    <property type="project" value="InterPro"/>
</dbReference>
<dbReference type="FunFam" id="2.60.40.60:FF:000004">
    <property type="entry name" value="Protocadherin 1 gamma 2"/>
    <property type="match status" value="1"/>
</dbReference>
<evidence type="ECO:0000256" key="11">
    <source>
        <dbReference type="PROSITE-ProRule" id="PRU00043"/>
    </source>
</evidence>
<evidence type="ECO:0000256" key="7">
    <source>
        <dbReference type="ARBA" id="ARBA00022889"/>
    </source>
</evidence>
<protein>
    <submittedName>
        <fullName evidence="16">Protocadherin-9</fullName>
    </submittedName>
</protein>
<evidence type="ECO:0000313" key="16">
    <source>
        <dbReference type="EMBL" id="OWF47638.1"/>
    </source>
</evidence>
<dbReference type="PROSITE" id="PS50268">
    <property type="entry name" value="CADHERIN_2"/>
    <property type="match status" value="7"/>
</dbReference>
<feature type="domain" description="Cadherin" evidence="15">
    <location>
        <begin position="564"/>
        <end position="667"/>
    </location>
</feature>
<evidence type="ECO:0000259" key="15">
    <source>
        <dbReference type="PROSITE" id="PS50268"/>
    </source>
</evidence>
<evidence type="ECO:0000256" key="4">
    <source>
        <dbReference type="ARBA" id="ARBA00022729"/>
    </source>
</evidence>
<dbReference type="FunFam" id="2.60.40.60:FF:000092">
    <property type="entry name" value="Protocadherin 8"/>
    <property type="match status" value="1"/>
</dbReference>
<feature type="domain" description="Cadherin" evidence="15">
    <location>
        <begin position="363"/>
        <end position="458"/>
    </location>
</feature>
<comment type="subcellular location">
    <subcellularLocation>
        <location evidence="1">Cell membrane</location>
        <topology evidence="1">Single-pass type I membrane protein</topology>
    </subcellularLocation>
</comment>
<keyword evidence="17" id="KW-1185">Reference proteome</keyword>
<evidence type="ECO:0000256" key="13">
    <source>
        <dbReference type="SAM" id="Phobius"/>
    </source>
</evidence>
<dbReference type="Gene3D" id="2.60.40.60">
    <property type="entry name" value="Cadherins"/>
    <property type="match status" value="7"/>
</dbReference>
<dbReference type="SUPFAM" id="SSF49313">
    <property type="entry name" value="Cadherin-like"/>
    <property type="match status" value="6"/>
</dbReference>
<feature type="compositionally biased region" description="Polar residues" evidence="12">
    <location>
        <begin position="857"/>
        <end position="866"/>
    </location>
</feature>
<evidence type="ECO:0000256" key="3">
    <source>
        <dbReference type="ARBA" id="ARBA00022692"/>
    </source>
</evidence>
<feature type="region of interest" description="Disordered" evidence="12">
    <location>
        <begin position="840"/>
        <end position="924"/>
    </location>
</feature>
<feature type="domain" description="Cadherin" evidence="15">
    <location>
        <begin position="140"/>
        <end position="247"/>
    </location>
</feature>
<evidence type="ECO:0000256" key="9">
    <source>
        <dbReference type="ARBA" id="ARBA00023136"/>
    </source>
</evidence>
<evidence type="ECO:0000256" key="12">
    <source>
        <dbReference type="SAM" id="MobiDB-lite"/>
    </source>
</evidence>
<dbReference type="FunFam" id="2.60.40.60:FF:000007">
    <property type="entry name" value="Protocadherin alpha 2"/>
    <property type="match status" value="1"/>
</dbReference>
<evidence type="ECO:0000256" key="10">
    <source>
        <dbReference type="ARBA" id="ARBA00023180"/>
    </source>
</evidence>
<feature type="region of interest" description="Disordered" evidence="12">
    <location>
        <begin position="1034"/>
        <end position="1105"/>
    </location>
</feature>
<feature type="transmembrane region" description="Helical" evidence="13">
    <location>
        <begin position="773"/>
        <end position="797"/>
    </location>
</feature>
<feature type="region of interest" description="Disordered" evidence="12">
    <location>
        <begin position="948"/>
        <end position="972"/>
    </location>
</feature>
<dbReference type="InterPro" id="IPR002126">
    <property type="entry name" value="Cadherin-like_dom"/>
</dbReference>
<feature type="compositionally biased region" description="Low complexity" evidence="12">
    <location>
        <begin position="1096"/>
        <end position="1105"/>
    </location>
</feature>
<keyword evidence="4 14" id="KW-0732">Signal</keyword>
<dbReference type="InterPro" id="IPR050174">
    <property type="entry name" value="Protocadherin/Cadherin-CA"/>
</dbReference>
<keyword evidence="2" id="KW-1003">Cell membrane</keyword>
<dbReference type="EMBL" id="NEDP02003836">
    <property type="protein sequence ID" value="OWF47638.1"/>
    <property type="molecule type" value="Genomic_DNA"/>
</dbReference>
<dbReference type="PROSITE" id="PS00232">
    <property type="entry name" value="CADHERIN_1"/>
    <property type="match status" value="5"/>
</dbReference>
<keyword evidence="3 13" id="KW-0812">Transmembrane</keyword>
<feature type="compositionally biased region" description="Polar residues" evidence="12">
    <location>
        <begin position="911"/>
        <end position="923"/>
    </location>
</feature>
<feature type="compositionally biased region" description="Polar residues" evidence="12">
    <location>
        <begin position="1039"/>
        <end position="1059"/>
    </location>
</feature>
<evidence type="ECO:0000256" key="6">
    <source>
        <dbReference type="ARBA" id="ARBA00022837"/>
    </source>
</evidence>
<dbReference type="Pfam" id="PF00028">
    <property type="entry name" value="Cadherin"/>
    <property type="match status" value="6"/>
</dbReference>
<dbReference type="PANTHER" id="PTHR24028">
    <property type="entry name" value="CADHERIN-87A"/>
    <property type="match status" value="1"/>
</dbReference>
<keyword evidence="9 13" id="KW-0472">Membrane</keyword>
<dbReference type="Proteomes" id="UP000242188">
    <property type="component" value="Unassembled WGS sequence"/>
</dbReference>
<dbReference type="AlphaFoldDB" id="A0A210QFY1"/>
<keyword evidence="10" id="KW-0325">Glycoprotein</keyword>
<feature type="compositionally biased region" description="Basic and acidic residues" evidence="12">
    <location>
        <begin position="897"/>
        <end position="910"/>
    </location>
</feature>
<evidence type="ECO:0000256" key="2">
    <source>
        <dbReference type="ARBA" id="ARBA00022475"/>
    </source>
</evidence>
<proteinExistence type="predicted"/>
<evidence type="ECO:0000256" key="8">
    <source>
        <dbReference type="ARBA" id="ARBA00022989"/>
    </source>
</evidence>
<dbReference type="InterPro" id="IPR015919">
    <property type="entry name" value="Cadherin-like_sf"/>
</dbReference>
<dbReference type="FunFam" id="2.60.40.60:FF:000020">
    <property type="entry name" value="Dachsous cadherin-related 1b"/>
    <property type="match status" value="3"/>
</dbReference>
<dbReference type="GO" id="GO:0005886">
    <property type="term" value="C:plasma membrane"/>
    <property type="evidence" value="ECO:0007669"/>
    <property type="project" value="UniProtKB-SubCell"/>
</dbReference>
<dbReference type="GO" id="GO:0005509">
    <property type="term" value="F:calcium ion binding"/>
    <property type="evidence" value="ECO:0007669"/>
    <property type="project" value="UniProtKB-UniRule"/>
</dbReference>
<organism evidence="16 17">
    <name type="scientific">Mizuhopecten yessoensis</name>
    <name type="common">Japanese scallop</name>
    <name type="synonym">Patinopecten yessoensis</name>
    <dbReference type="NCBI Taxonomy" id="6573"/>
    <lineage>
        <taxon>Eukaryota</taxon>
        <taxon>Metazoa</taxon>
        <taxon>Spiralia</taxon>
        <taxon>Lophotrochozoa</taxon>
        <taxon>Mollusca</taxon>
        <taxon>Bivalvia</taxon>
        <taxon>Autobranchia</taxon>
        <taxon>Pteriomorphia</taxon>
        <taxon>Pectinida</taxon>
        <taxon>Pectinoidea</taxon>
        <taxon>Pectinidae</taxon>
        <taxon>Mizuhopecten</taxon>
    </lineage>
</organism>
<sequence length="1130" mass="123943">MILSFVLVSAALVVVSGQEADFKYLLQEEKPNGSVVANIASDVRPLINVTDSVFSKLRYQLLTEGNVNAKLFSLKEQSGRLEATKIDREKVCQDLDVCVLQLSLAIFKDDPDFPNNPDLIKLLLIDVTVQDINDHPPLFSPSEMVVSVSETVSIGYVIPIDAATDEDSGANNSVQTYEFVTVQDEFRLKYNTDQATLEIEVNKRLNYEADKFYQLEIVAKDGGSPQRSGSVTIHVNVLDENDNSPEFTKPEYKAVTEENRGNGEVIVQVTARDLDSGDKGNVSYRFNPSSVPSVFGINVTSGEIYVTGQIDFESEQTFSFFVQAVDGGVQPQSSSALVVITVTDINDNAPQVNINLPPGGDVISEAAEPGRYIANVAVSDPDSGALGNVICQLHSDYFKMETLYINMYKVTLKQKLNREGLATHNISVVCADGGTPSLVTTTSFLIHVGDVNDNPPTFTHSRYNVSIYENNQIGAPVTIVTASDRDEGENGRVTYSLSGNEDDFFSINSDSGVVSTNVVFDREIHSELLFQVVARDSNVITQYSSTATVVVTILDMNDNQPSFSQEVYSFTVPENQAPGTVIGRLYAYDKDIGANGNIYFPPTHPYTSIFEIIQSTGQIQTKVVLDRETQGMYDFHVTAEDNGQPPLQTTTNVVIVVQDVNDNVPNVTFPTDVNNTVTITPSKTQGTLVAKVMATDPDLGVNSVLSYVVMKGASSLFNVNNRTGVVSLGQDLKEDHLGTYTILLAIQDSGTPSQTTWSNLVIIVSNPDANKNVIIVIAVISVTVTLSLSMIIMICLIRRQDGKKFDKGDGKLSDHKKKFVLDWLRCLSTSTRDVHKLGNDKTEAQLHRPTDLKPICSNDSTASEGSQDCKNESQENIGRTDEDEGFVETPGGTLSHDSGRGDSVRTRHDSSMSQQELMTSQDSRMFYSLPRCQTGSKDAVSDTRFSTATSDGVSIPESWQHRPVPPRPSYNRNISLDEQMLRDRQKAQTMSSFREDARFSSTDSSIVPVSRNYKQINKIGLGLSYDSHTLHRHIPGQYQRPSNSTSTKLAQKRTLSPISATPEPSEGGFSSSNSSFTPHPRSPSHQPYSGVHFFKSGSQSSGQSLSSVRQDIVQLESDIESRLNREDCIV</sequence>
<keyword evidence="8 13" id="KW-1133">Transmembrane helix</keyword>
<keyword evidence="5" id="KW-0677">Repeat</keyword>
<dbReference type="Pfam" id="PF08266">
    <property type="entry name" value="Cadherin_2"/>
    <property type="match status" value="1"/>
</dbReference>
<feature type="domain" description="Cadherin" evidence="15">
    <location>
        <begin position="459"/>
        <end position="563"/>
    </location>
</feature>
<name>A0A210QFY1_MIZYE</name>
<evidence type="ECO:0000256" key="1">
    <source>
        <dbReference type="ARBA" id="ARBA00004251"/>
    </source>
</evidence>
<reference evidence="16 17" key="1">
    <citation type="journal article" date="2017" name="Nat. Ecol. Evol.">
        <title>Scallop genome provides insights into evolution of bilaterian karyotype and development.</title>
        <authorList>
            <person name="Wang S."/>
            <person name="Zhang J."/>
            <person name="Jiao W."/>
            <person name="Li J."/>
            <person name="Xun X."/>
            <person name="Sun Y."/>
            <person name="Guo X."/>
            <person name="Huan P."/>
            <person name="Dong B."/>
            <person name="Zhang L."/>
            <person name="Hu X."/>
            <person name="Sun X."/>
            <person name="Wang J."/>
            <person name="Zhao C."/>
            <person name="Wang Y."/>
            <person name="Wang D."/>
            <person name="Huang X."/>
            <person name="Wang R."/>
            <person name="Lv J."/>
            <person name="Li Y."/>
            <person name="Zhang Z."/>
            <person name="Liu B."/>
            <person name="Lu W."/>
            <person name="Hui Y."/>
            <person name="Liang J."/>
            <person name="Zhou Z."/>
            <person name="Hou R."/>
            <person name="Li X."/>
            <person name="Liu Y."/>
            <person name="Li H."/>
            <person name="Ning X."/>
            <person name="Lin Y."/>
            <person name="Zhao L."/>
            <person name="Xing Q."/>
            <person name="Dou J."/>
            <person name="Li Y."/>
            <person name="Mao J."/>
            <person name="Guo H."/>
            <person name="Dou H."/>
            <person name="Li T."/>
            <person name="Mu C."/>
            <person name="Jiang W."/>
            <person name="Fu Q."/>
            <person name="Fu X."/>
            <person name="Miao Y."/>
            <person name="Liu J."/>
            <person name="Yu Q."/>
            <person name="Li R."/>
            <person name="Liao H."/>
            <person name="Li X."/>
            <person name="Kong Y."/>
            <person name="Jiang Z."/>
            <person name="Chourrout D."/>
            <person name="Li R."/>
            <person name="Bao Z."/>
        </authorList>
    </citation>
    <scope>NUCLEOTIDE SEQUENCE [LARGE SCALE GENOMIC DNA]</scope>
    <source>
        <strain evidence="16 17">PY_sf001</strain>
    </source>
</reference>
<dbReference type="InterPro" id="IPR013164">
    <property type="entry name" value="Cadherin_N"/>
</dbReference>
<feature type="domain" description="Cadherin" evidence="15">
    <location>
        <begin position="671"/>
        <end position="774"/>
    </location>
</feature>
<comment type="caution">
    <text evidence="16">The sequence shown here is derived from an EMBL/GenBank/DDBJ whole genome shotgun (WGS) entry which is preliminary data.</text>
</comment>
<feature type="domain" description="Cadherin" evidence="15">
    <location>
        <begin position="18"/>
        <end position="139"/>
    </location>
</feature>
<dbReference type="OrthoDB" id="6252479at2759"/>
<dbReference type="PANTHER" id="PTHR24028:SF146">
    <property type="entry name" value="CADHERIN 96CB, ISOFORM D-RELATED"/>
    <property type="match status" value="1"/>
</dbReference>
<keyword evidence="7" id="KW-0130">Cell adhesion</keyword>
<evidence type="ECO:0000313" key="17">
    <source>
        <dbReference type="Proteomes" id="UP000242188"/>
    </source>
</evidence>
<feature type="domain" description="Cadherin" evidence="15">
    <location>
        <begin position="248"/>
        <end position="352"/>
    </location>
</feature>
<feature type="chain" id="PRO_5012510203" evidence="14">
    <location>
        <begin position="18"/>
        <end position="1130"/>
    </location>
</feature>
<dbReference type="CDD" id="cd11304">
    <property type="entry name" value="Cadherin_repeat"/>
    <property type="match status" value="7"/>
</dbReference>
<evidence type="ECO:0000256" key="14">
    <source>
        <dbReference type="SAM" id="SignalP"/>
    </source>
</evidence>
<gene>
    <name evidence="16" type="ORF">KP79_PYT13066</name>
</gene>
<feature type="compositionally biased region" description="Low complexity" evidence="12">
    <location>
        <begin position="1061"/>
        <end position="1077"/>
    </location>
</feature>
<dbReference type="PRINTS" id="PR00205">
    <property type="entry name" value="CADHERIN"/>
</dbReference>
<accession>A0A210QFY1</accession>